<keyword evidence="3" id="KW-0255">Endonuclease</keyword>
<keyword evidence="8" id="KW-0808">Transferase</keyword>
<dbReference type="OrthoDB" id="413361at2759"/>
<evidence type="ECO:0000256" key="1">
    <source>
        <dbReference type="ARBA" id="ARBA00022722"/>
    </source>
</evidence>
<evidence type="ECO:0000313" key="13">
    <source>
        <dbReference type="Proteomes" id="UP000708208"/>
    </source>
</evidence>
<evidence type="ECO:0000256" key="2">
    <source>
        <dbReference type="ARBA" id="ARBA00022723"/>
    </source>
</evidence>
<keyword evidence="2" id="KW-0479">Metal-binding</keyword>
<dbReference type="GO" id="GO:0046872">
    <property type="term" value="F:metal ion binding"/>
    <property type="evidence" value="ECO:0007669"/>
    <property type="project" value="UniProtKB-KW"/>
</dbReference>
<dbReference type="Proteomes" id="UP000708208">
    <property type="component" value="Unassembled WGS sequence"/>
</dbReference>
<feature type="compositionally biased region" description="Pro residues" evidence="10">
    <location>
        <begin position="246"/>
        <end position="255"/>
    </location>
</feature>
<evidence type="ECO:0000256" key="10">
    <source>
        <dbReference type="SAM" id="MobiDB-lite"/>
    </source>
</evidence>
<keyword evidence="4" id="KW-0378">Hydrolase</keyword>
<evidence type="ECO:0000313" key="12">
    <source>
        <dbReference type="EMBL" id="CAG7723527.1"/>
    </source>
</evidence>
<dbReference type="PANTHER" id="PTHR42648">
    <property type="entry name" value="TRANSPOSASE, PUTATIVE-RELATED"/>
    <property type="match status" value="1"/>
</dbReference>
<keyword evidence="13" id="KW-1185">Reference proteome</keyword>
<dbReference type="InterPro" id="IPR039537">
    <property type="entry name" value="Retrotran_Ty1/copia-like"/>
</dbReference>
<dbReference type="GO" id="GO:0004519">
    <property type="term" value="F:endonuclease activity"/>
    <property type="evidence" value="ECO:0007669"/>
    <property type="project" value="UniProtKB-KW"/>
</dbReference>
<sequence>MENRTNRTVKRFFTDNGTEFVNRHLKTFFREDGIKYDTSVPYCPETNGKIEREIATIKDCARTILLAANLPTKLWPEAVHTSVYIHNRVLDKQSPSTTAHQQIRGEKPNISYFSVWLYRLFSRPSPTPKRLGSQRNVTFIESKPQQITVSTETAAKHTEDEIIVPNPWSPHHPTKVQSPIPTDNPLPGPSSLGISPRKIIPADPNLSNVSDAMFSDSDDEYVPANEGNEPLLKTTPQSENEQAPLTTPPNPPANPPLRDILIETPRGRPDISFAVSRLAQFMTSYDDTHWTAAKGVLRYLKGTADMGITYYTSGNMQLKA</sequence>
<dbReference type="InterPro" id="IPR001584">
    <property type="entry name" value="Integrase_cat-core"/>
</dbReference>
<evidence type="ECO:0000256" key="3">
    <source>
        <dbReference type="ARBA" id="ARBA00022759"/>
    </source>
</evidence>
<dbReference type="GO" id="GO:0015074">
    <property type="term" value="P:DNA integration"/>
    <property type="evidence" value="ECO:0007669"/>
    <property type="project" value="UniProtKB-KW"/>
</dbReference>
<dbReference type="PROSITE" id="PS50994">
    <property type="entry name" value="INTEGRASE"/>
    <property type="match status" value="1"/>
</dbReference>
<evidence type="ECO:0000256" key="4">
    <source>
        <dbReference type="ARBA" id="ARBA00022801"/>
    </source>
</evidence>
<evidence type="ECO:0000256" key="5">
    <source>
        <dbReference type="ARBA" id="ARBA00022842"/>
    </source>
</evidence>
<dbReference type="GO" id="GO:0006310">
    <property type="term" value="P:DNA recombination"/>
    <property type="evidence" value="ECO:0007669"/>
    <property type="project" value="UniProtKB-KW"/>
</dbReference>
<proteinExistence type="predicted"/>
<feature type="domain" description="Integrase catalytic" evidence="11">
    <location>
        <begin position="1"/>
        <end position="107"/>
    </location>
</feature>
<dbReference type="GO" id="GO:0003964">
    <property type="term" value="F:RNA-directed DNA polymerase activity"/>
    <property type="evidence" value="ECO:0007669"/>
    <property type="project" value="UniProtKB-KW"/>
</dbReference>
<evidence type="ECO:0000256" key="9">
    <source>
        <dbReference type="ARBA" id="ARBA00023172"/>
    </source>
</evidence>
<keyword evidence="6" id="KW-0229">DNA integration</keyword>
<keyword evidence="7" id="KW-0695">RNA-directed DNA polymerase</keyword>
<accession>A0A8J2NRU2</accession>
<name>A0A8J2NRU2_9HEXA</name>
<dbReference type="AlphaFoldDB" id="A0A8J2NRU2"/>
<keyword evidence="9" id="KW-0233">DNA recombination</keyword>
<evidence type="ECO:0000259" key="11">
    <source>
        <dbReference type="PROSITE" id="PS50994"/>
    </source>
</evidence>
<keyword evidence="8" id="KW-0239">DNA-directed DNA polymerase</keyword>
<feature type="region of interest" description="Disordered" evidence="10">
    <location>
        <begin position="202"/>
        <end position="255"/>
    </location>
</feature>
<dbReference type="GO" id="GO:0003887">
    <property type="term" value="F:DNA-directed DNA polymerase activity"/>
    <property type="evidence" value="ECO:0007669"/>
    <property type="project" value="UniProtKB-KW"/>
</dbReference>
<dbReference type="PANTHER" id="PTHR42648:SF11">
    <property type="entry name" value="TRANSPOSON TY4-P GAG-POL POLYPROTEIN"/>
    <property type="match status" value="1"/>
</dbReference>
<evidence type="ECO:0000256" key="7">
    <source>
        <dbReference type="ARBA" id="ARBA00022918"/>
    </source>
</evidence>
<dbReference type="EMBL" id="CAJVCH010099978">
    <property type="protein sequence ID" value="CAG7723527.1"/>
    <property type="molecule type" value="Genomic_DNA"/>
</dbReference>
<reference evidence="12" key="1">
    <citation type="submission" date="2021-06" db="EMBL/GenBank/DDBJ databases">
        <authorList>
            <person name="Hodson N. C."/>
            <person name="Mongue J. A."/>
            <person name="Jaron S. K."/>
        </authorList>
    </citation>
    <scope>NUCLEOTIDE SEQUENCE</scope>
</reference>
<comment type="caution">
    <text evidence="12">The sequence shown here is derived from an EMBL/GenBank/DDBJ whole genome shotgun (WGS) entry which is preliminary data.</text>
</comment>
<keyword evidence="8" id="KW-0548">Nucleotidyltransferase</keyword>
<keyword evidence="5" id="KW-0460">Magnesium</keyword>
<gene>
    <name evidence="12" type="ORF">AFUS01_LOCUS12612</name>
</gene>
<protein>
    <recommendedName>
        <fullName evidence="11">Integrase catalytic domain-containing protein</fullName>
    </recommendedName>
</protein>
<feature type="region of interest" description="Disordered" evidence="10">
    <location>
        <begin position="163"/>
        <end position="186"/>
    </location>
</feature>
<dbReference type="GO" id="GO:0016787">
    <property type="term" value="F:hydrolase activity"/>
    <property type="evidence" value="ECO:0007669"/>
    <property type="project" value="UniProtKB-KW"/>
</dbReference>
<evidence type="ECO:0000256" key="8">
    <source>
        <dbReference type="ARBA" id="ARBA00022932"/>
    </source>
</evidence>
<keyword evidence="1" id="KW-0540">Nuclease</keyword>
<organism evidence="12 13">
    <name type="scientific">Allacma fusca</name>
    <dbReference type="NCBI Taxonomy" id="39272"/>
    <lineage>
        <taxon>Eukaryota</taxon>
        <taxon>Metazoa</taxon>
        <taxon>Ecdysozoa</taxon>
        <taxon>Arthropoda</taxon>
        <taxon>Hexapoda</taxon>
        <taxon>Collembola</taxon>
        <taxon>Symphypleona</taxon>
        <taxon>Sminthuridae</taxon>
        <taxon>Allacma</taxon>
    </lineage>
</organism>
<evidence type="ECO:0000256" key="6">
    <source>
        <dbReference type="ARBA" id="ARBA00022908"/>
    </source>
</evidence>